<dbReference type="RefSeq" id="WP_173290660.1">
    <property type="nucleotide sequence ID" value="NZ_AP021888.1"/>
</dbReference>
<evidence type="ECO:0000313" key="5">
    <source>
        <dbReference type="EMBL" id="BBP42863.1"/>
    </source>
</evidence>
<dbReference type="KEGG" id="tzo:THMIRHAT_06090"/>
<dbReference type="EMBL" id="AP021888">
    <property type="protein sequence ID" value="BBP42863.1"/>
    <property type="molecule type" value="Genomic_DNA"/>
</dbReference>
<dbReference type="GO" id="GO:0043565">
    <property type="term" value="F:sequence-specific DNA binding"/>
    <property type="evidence" value="ECO:0007669"/>
    <property type="project" value="InterPro"/>
</dbReference>
<dbReference type="GO" id="GO:0006355">
    <property type="term" value="P:regulation of DNA-templated transcription"/>
    <property type="evidence" value="ECO:0007669"/>
    <property type="project" value="InterPro"/>
</dbReference>
<dbReference type="InterPro" id="IPR005412">
    <property type="entry name" value="Fis_DNA-bd"/>
</dbReference>
<dbReference type="InterPro" id="IPR002197">
    <property type="entry name" value="HTH_Fis"/>
</dbReference>
<keyword evidence="2" id="KW-0238">DNA-binding</keyword>
<organism evidence="5 6">
    <name type="scientific">Thiosulfativibrio zosterae</name>
    <dbReference type="NCBI Taxonomy" id="2675053"/>
    <lineage>
        <taxon>Bacteria</taxon>
        <taxon>Pseudomonadati</taxon>
        <taxon>Pseudomonadota</taxon>
        <taxon>Gammaproteobacteria</taxon>
        <taxon>Thiotrichales</taxon>
        <taxon>Piscirickettsiaceae</taxon>
        <taxon>Thiosulfativibrio</taxon>
    </lineage>
</organism>
<dbReference type="PIRSF" id="PIRSF002097">
    <property type="entry name" value="DNA-binding_Fis"/>
    <property type="match status" value="1"/>
</dbReference>
<dbReference type="Proteomes" id="UP000501466">
    <property type="component" value="Chromosome"/>
</dbReference>
<accession>A0A6F8PL75</accession>
<proteinExistence type="inferred from homology"/>
<comment type="similarity">
    <text evidence="1">Belongs to the transcriptional regulatory Fis family.</text>
</comment>
<dbReference type="InterPro" id="IPR050207">
    <property type="entry name" value="Trans_regulatory_Fis"/>
</dbReference>
<dbReference type="PANTHER" id="PTHR47918:SF1">
    <property type="entry name" value="DNA-BINDING PROTEIN FIS"/>
    <property type="match status" value="1"/>
</dbReference>
<dbReference type="SUPFAM" id="SSF46689">
    <property type="entry name" value="Homeodomain-like"/>
    <property type="match status" value="1"/>
</dbReference>
<dbReference type="Gene3D" id="1.10.10.60">
    <property type="entry name" value="Homeodomain-like"/>
    <property type="match status" value="1"/>
</dbReference>
<dbReference type="AlphaFoldDB" id="A0A6F8PL75"/>
<evidence type="ECO:0000256" key="1">
    <source>
        <dbReference type="ARBA" id="ARBA00008559"/>
    </source>
</evidence>
<gene>
    <name evidence="5" type="primary">fis</name>
    <name evidence="5" type="ORF">THMIRHAT_06090</name>
</gene>
<dbReference type="InterPro" id="IPR009057">
    <property type="entry name" value="Homeodomain-like_sf"/>
</dbReference>
<name>A0A6F8PL75_9GAMM</name>
<feature type="domain" description="DNA binding HTH" evidence="4">
    <location>
        <begin position="45"/>
        <end position="84"/>
    </location>
</feature>
<keyword evidence="6" id="KW-1185">Reference proteome</keyword>
<dbReference type="PANTHER" id="PTHR47918">
    <property type="entry name" value="DNA-BINDING PROTEIN FIS"/>
    <property type="match status" value="1"/>
</dbReference>
<sequence>MNTLKELQENAEYQSLSQAVTLTLQTYFKSLEGEVPTDLHKLVIGQVEKPLIQFILEHTEQNQSQAAALLGINRNTLRKKIQQYHL</sequence>
<evidence type="ECO:0000259" key="4">
    <source>
        <dbReference type="Pfam" id="PF02954"/>
    </source>
</evidence>
<dbReference type="Pfam" id="PF02954">
    <property type="entry name" value="HTH_8"/>
    <property type="match status" value="1"/>
</dbReference>
<evidence type="ECO:0000256" key="3">
    <source>
        <dbReference type="ARBA" id="ARBA00029540"/>
    </source>
</evidence>
<reference evidence="6" key="1">
    <citation type="submission" date="2019-11" db="EMBL/GenBank/DDBJ databases">
        <title>Isolation and characterization of two novel species in the genus Thiomicrorhabdus.</title>
        <authorList>
            <person name="Mochizuki J."/>
            <person name="Kojima H."/>
            <person name="Fukui M."/>
        </authorList>
    </citation>
    <scope>NUCLEOTIDE SEQUENCE [LARGE SCALE GENOMIC DNA]</scope>
    <source>
        <strain evidence="6">AkT22</strain>
    </source>
</reference>
<evidence type="ECO:0000313" key="6">
    <source>
        <dbReference type="Proteomes" id="UP000501466"/>
    </source>
</evidence>
<evidence type="ECO:0000256" key="2">
    <source>
        <dbReference type="ARBA" id="ARBA00023125"/>
    </source>
</evidence>
<dbReference type="PRINTS" id="PR01590">
    <property type="entry name" value="HTHFIS"/>
</dbReference>
<protein>
    <recommendedName>
        <fullName evidence="3">Putative Fis-like DNA-binding protein</fullName>
    </recommendedName>
</protein>